<dbReference type="SMART" id="SM00181">
    <property type="entry name" value="EGF"/>
    <property type="match status" value="3"/>
</dbReference>
<evidence type="ECO:0000256" key="4">
    <source>
        <dbReference type="ARBA" id="ARBA00022729"/>
    </source>
</evidence>
<gene>
    <name evidence="15" type="ORF">DPX16_16057</name>
</gene>
<dbReference type="InterPro" id="IPR057598">
    <property type="entry name" value="Fn3_PTPRU"/>
</dbReference>
<evidence type="ECO:0000256" key="7">
    <source>
        <dbReference type="ARBA" id="ARBA00023136"/>
    </source>
</evidence>
<feature type="region of interest" description="Disordered" evidence="12">
    <location>
        <begin position="1451"/>
        <end position="1473"/>
    </location>
</feature>
<comment type="caution">
    <text evidence="15">The sequence shown here is derived from an EMBL/GenBank/DDBJ whole genome shotgun (WGS) entry which is preliminary data.</text>
</comment>
<name>A0A3N0YV03_ANAGA</name>
<dbReference type="PANTHER" id="PTHR24051:SF5">
    <property type="entry name" value="SUSHI DOMAIN-CONTAINING PROTEIN 1"/>
    <property type="match status" value="1"/>
</dbReference>
<evidence type="ECO:0000256" key="6">
    <source>
        <dbReference type="ARBA" id="ARBA00022989"/>
    </source>
</evidence>
<dbReference type="InterPro" id="IPR035976">
    <property type="entry name" value="Sushi/SCR/CCP_sf"/>
</dbReference>
<dbReference type="InterPro" id="IPR051622">
    <property type="entry name" value="R-tyr_protein_phosphatases"/>
</dbReference>
<dbReference type="Gene3D" id="2.10.70.10">
    <property type="entry name" value="Complement Module, domain 1"/>
    <property type="match status" value="3"/>
</dbReference>
<dbReference type="InterPro" id="IPR000436">
    <property type="entry name" value="Sushi_SCR_CCP_dom"/>
</dbReference>
<keyword evidence="7" id="KW-0472">Membrane</keyword>
<dbReference type="PROSITE" id="PS01186">
    <property type="entry name" value="EGF_2"/>
    <property type="match status" value="1"/>
</dbReference>
<evidence type="ECO:0000256" key="2">
    <source>
        <dbReference type="ARBA" id="ARBA00022536"/>
    </source>
</evidence>
<dbReference type="GO" id="GO:0000794">
    <property type="term" value="C:condensed nuclear chromosome"/>
    <property type="evidence" value="ECO:0007669"/>
    <property type="project" value="InterPro"/>
</dbReference>
<dbReference type="InterPro" id="IPR000742">
    <property type="entry name" value="EGF"/>
</dbReference>
<dbReference type="CDD" id="cd00054">
    <property type="entry name" value="EGF_CA"/>
    <property type="match status" value="2"/>
</dbReference>
<evidence type="ECO:0000313" key="15">
    <source>
        <dbReference type="EMBL" id="ROL49731.1"/>
    </source>
</evidence>
<dbReference type="InterPro" id="IPR000152">
    <property type="entry name" value="EGF-type_Asp/Asn_hydroxyl_site"/>
</dbReference>
<evidence type="ECO:0000256" key="1">
    <source>
        <dbReference type="ARBA" id="ARBA00004479"/>
    </source>
</evidence>
<dbReference type="Pfam" id="PF23144">
    <property type="entry name" value="Fn3_PTPRU"/>
    <property type="match status" value="1"/>
</dbReference>
<dbReference type="SUPFAM" id="SSF57196">
    <property type="entry name" value="EGF/Laminin"/>
    <property type="match status" value="1"/>
</dbReference>
<evidence type="ECO:0000256" key="12">
    <source>
        <dbReference type="SAM" id="MobiDB-lite"/>
    </source>
</evidence>
<keyword evidence="16" id="KW-1185">Reference proteome</keyword>
<proteinExistence type="predicted"/>
<evidence type="ECO:0000256" key="10">
    <source>
        <dbReference type="PROSITE-ProRule" id="PRU00076"/>
    </source>
</evidence>
<evidence type="ECO:0000256" key="8">
    <source>
        <dbReference type="ARBA" id="ARBA00023157"/>
    </source>
</evidence>
<keyword evidence="8" id="KW-1015">Disulfide bond</keyword>
<feature type="domain" description="EGF-like" evidence="13">
    <location>
        <begin position="26"/>
        <end position="66"/>
    </location>
</feature>
<dbReference type="InterPro" id="IPR039991">
    <property type="entry name" value="SHOC1"/>
</dbReference>
<evidence type="ECO:0000256" key="3">
    <source>
        <dbReference type="ARBA" id="ARBA00022692"/>
    </source>
</evidence>
<dbReference type="EMBL" id="RJVU01026577">
    <property type="protein sequence ID" value="ROL49731.1"/>
    <property type="molecule type" value="Genomic_DNA"/>
</dbReference>
<feature type="domain" description="EGF-like" evidence="13">
    <location>
        <begin position="117"/>
        <end position="154"/>
    </location>
</feature>
<feature type="compositionally biased region" description="Polar residues" evidence="12">
    <location>
        <begin position="1620"/>
        <end position="1629"/>
    </location>
</feature>
<dbReference type="PROSITE" id="PS01187">
    <property type="entry name" value="EGF_CA"/>
    <property type="match status" value="1"/>
</dbReference>
<dbReference type="InterPro" id="IPR049883">
    <property type="entry name" value="NOTCH1_EGF-like"/>
</dbReference>
<reference evidence="15 16" key="1">
    <citation type="submission" date="2018-10" db="EMBL/GenBank/DDBJ databases">
        <title>Genome assembly for a Yunnan-Guizhou Plateau 3E fish, Anabarilius grahami (Regan), and its evolutionary and genetic applications.</title>
        <authorList>
            <person name="Jiang W."/>
        </authorList>
    </citation>
    <scope>NUCLEOTIDE SEQUENCE [LARGE SCALE GENOMIC DNA]</scope>
    <source>
        <strain evidence="15">AG-KIZ</strain>
        <tissue evidence="15">Muscle</tissue>
    </source>
</reference>
<dbReference type="SUPFAM" id="SSF57184">
    <property type="entry name" value="Growth factor receptor domain"/>
    <property type="match status" value="1"/>
</dbReference>
<evidence type="ECO:0000256" key="9">
    <source>
        <dbReference type="ARBA" id="ARBA00023180"/>
    </source>
</evidence>
<feature type="domain" description="Sushi" evidence="14">
    <location>
        <begin position="169"/>
        <end position="228"/>
    </location>
</feature>
<dbReference type="PANTHER" id="PTHR24051">
    <property type="entry name" value="SUSHI DOMAIN-CONTAINING PROTEIN 1"/>
    <property type="match status" value="1"/>
</dbReference>
<dbReference type="InterPro" id="IPR018097">
    <property type="entry name" value="EGF_Ca-bd_CS"/>
</dbReference>
<feature type="domain" description="EGF-like" evidence="13">
    <location>
        <begin position="67"/>
        <end position="104"/>
    </location>
</feature>
<evidence type="ECO:0000313" key="16">
    <source>
        <dbReference type="Proteomes" id="UP000281406"/>
    </source>
</evidence>
<dbReference type="OrthoDB" id="9943809at2759"/>
<dbReference type="Gene3D" id="2.10.25.10">
    <property type="entry name" value="Laminin"/>
    <property type="match status" value="2"/>
</dbReference>
<keyword evidence="11" id="KW-0768">Sushi</keyword>
<feature type="region of interest" description="Disordered" evidence="12">
    <location>
        <begin position="1584"/>
        <end position="1629"/>
    </location>
</feature>
<dbReference type="GO" id="GO:0005509">
    <property type="term" value="F:calcium ion binding"/>
    <property type="evidence" value="ECO:0007669"/>
    <property type="project" value="InterPro"/>
</dbReference>
<keyword evidence="9" id="KW-0325">Glycoprotein</keyword>
<dbReference type="GO" id="GO:0000712">
    <property type="term" value="P:resolution of meiotic recombination intermediates"/>
    <property type="evidence" value="ECO:0007669"/>
    <property type="project" value="InterPro"/>
</dbReference>
<dbReference type="PROSITE" id="PS00010">
    <property type="entry name" value="ASX_HYDROXYL"/>
    <property type="match status" value="2"/>
</dbReference>
<feature type="compositionally biased region" description="Polar residues" evidence="12">
    <location>
        <begin position="1584"/>
        <end position="1594"/>
    </location>
</feature>
<comment type="caution">
    <text evidence="10">Lacks conserved residue(s) required for the propagation of feature annotation.</text>
</comment>
<comment type="subcellular location">
    <subcellularLocation>
        <location evidence="1">Membrane</location>
        <topology evidence="1">Single-pass type I membrane protein</topology>
    </subcellularLocation>
</comment>
<protein>
    <submittedName>
        <fullName evidence="15">Sushi domain-containing protein 1</fullName>
    </submittedName>
</protein>
<dbReference type="GO" id="GO:0016887">
    <property type="term" value="F:ATP hydrolysis activity"/>
    <property type="evidence" value="ECO:0007669"/>
    <property type="project" value="InterPro"/>
</dbReference>
<dbReference type="Pfam" id="PF17825">
    <property type="entry name" value="DUF5587"/>
    <property type="match status" value="2"/>
</dbReference>
<keyword evidence="2 10" id="KW-0245">EGF-like domain</keyword>
<dbReference type="GO" id="GO:0016020">
    <property type="term" value="C:membrane"/>
    <property type="evidence" value="ECO:0007669"/>
    <property type="project" value="UniProtKB-SubCell"/>
</dbReference>
<keyword evidence="6" id="KW-1133">Transmembrane helix</keyword>
<feature type="compositionally biased region" description="Basic and acidic residues" evidence="12">
    <location>
        <begin position="1595"/>
        <end position="1619"/>
    </location>
</feature>
<evidence type="ECO:0000259" key="14">
    <source>
        <dbReference type="PROSITE" id="PS50923"/>
    </source>
</evidence>
<dbReference type="PROSITE" id="PS50923">
    <property type="entry name" value="SUSHI"/>
    <property type="match status" value="2"/>
</dbReference>
<accession>A0A3N0YV03</accession>
<feature type="domain" description="Sushi" evidence="14">
    <location>
        <begin position="276"/>
        <end position="335"/>
    </location>
</feature>
<evidence type="ECO:0000256" key="5">
    <source>
        <dbReference type="ARBA" id="ARBA00022737"/>
    </source>
</evidence>
<dbReference type="Proteomes" id="UP000281406">
    <property type="component" value="Unassembled WGS sequence"/>
</dbReference>
<dbReference type="SMART" id="SM00032">
    <property type="entry name" value="CCP"/>
    <property type="match status" value="3"/>
</dbReference>
<evidence type="ECO:0000259" key="13">
    <source>
        <dbReference type="PROSITE" id="PS50026"/>
    </source>
</evidence>
<keyword evidence="4" id="KW-0732">Signal</keyword>
<keyword evidence="5" id="KW-0677">Repeat</keyword>
<organism evidence="15 16">
    <name type="scientific">Anabarilius grahami</name>
    <name type="common">Kanglang fish</name>
    <name type="synonym">Barilius grahami</name>
    <dbReference type="NCBI Taxonomy" id="495550"/>
    <lineage>
        <taxon>Eukaryota</taxon>
        <taxon>Metazoa</taxon>
        <taxon>Chordata</taxon>
        <taxon>Craniata</taxon>
        <taxon>Vertebrata</taxon>
        <taxon>Euteleostomi</taxon>
        <taxon>Actinopterygii</taxon>
        <taxon>Neopterygii</taxon>
        <taxon>Teleostei</taxon>
        <taxon>Ostariophysi</taxon>
        <taxon>Cypriniformes</taxon>
        <taxon>Xenocyprididae</taxon>
        <taxon>Xenocypridinae</taxon>
        <taxon>Xenocypridinae incertae sedis</taxon>
        <taxon>Anabarilius</taxon>
    </lineage>
</organism>
<dbReference type="SMART" id="SM00179">
    <property type="entry name" value="EGF_CA"/>
    <property type="match status" value="2"/>
</dbReference>
<dbReference type="CDD" id="cd00033">
    <property type="entry name" value="CCP"/>
    <property type="match status" value="3"/>
</dbReference>
<evidence type="ECO:0000256" key="11">
    <source>
        <dbReference type="PROSITE-ProRule" id="PRU00302"/>
    </source>
</evidence>
<dbReference type="InterPro" id="IPR001881">
    <property type="entry name" value="EGF-like_Ca-bd_dom"/>
</dbReference>
<dbReference type="InterPro" id="IPR009030">
    <property type="entry name" value="Growth_fac_rcpt_cys_sf"/>
</dbReference>
<dbReference type="SUPFAM" id="SSF57535">
    <property type="entry name" value="Complement control module/SCR domain"/>
    <property type="match status" value="3"/>
</dbReference>
<dbReference type="Pfam" id="PF00084">
    <property type="entry name" value="Sushi"/>
    <property type="match status" value="3"/>
</dbReference>
<keyword evidence="3" id="KW-0812">Transmembrane</keyword>
<sequence length="1657" mass="185325">MTVERVALCFLIIQSIFKDVRVKADTVDVCASCHKNATCDNKSDGSGGKVCNCMYGFVGNGRTYCQDKDECQLGRICGDHTKCHNTYGSYYCTCLAGYSPSNHMNTFIPNDGTYCHDIDECSVQGVCGEGGLCQNTEGDFTCSCQMGYTVQDGSEPFNPNRDAAYCKKVDCGEPHVIPQSKMVWNNISRMGSLALYVCEPQFYNSGRENVSVCTAHGTWSRPDFQCEVLFWNGVSKIGSVALYNCVTGYHSLDTGNVSVCKTDGQWSNPDYSCEEINCGPPPEFPLTDINWNKASTLGSVVQYKCKYGLKQEGDKNTSKCTSDGTWEKVSVTCTAHCGPAPEVPHTEVAWDNSTAVIHRCAEGHYRHTGSDISICEITGKWQIATLHCKELKLTINDLVVIDERCLRWNAENEGNREKYTVTFVGLRDFDQMFSDRRKKMFSSTALLPVLCLNLLPATNYTITITAESTRATSTVTANTSIPVPPTPEIKYSEVEASSPTLKLRRSTNTLDSICMYQVFVLPVEGVMLFDCSLSVSPRFFSQQRCDQGYITAQIQLSGLGAELNFTVGDQQLYEDFFNAPLENGKDYYIILRTVCQWGKASVRCRLMMNVFELPVPLQLDSNIYPHNGHLLDIAYRVPWSYTRKKLSETGSSVFGTEILRHTSNSRFETLAMFSMRMQLFNSVNKHCASYDAVLDKETGATFTGGNVIEEFKKEAVLNEESLMLPVELYMDSSRRQEPIFSFAKLQDFLNVIREPIEECFPLKDLLKEATFTDKLTTELEVLEMAESSFANVTFKEPKSPEPQVTKPLVHIQSLPELLTLLKVEMEPVPERKDNMGQFHFTDSIVTLPNLSIYTEKMSTKKCKRAVRESHIDEIFSPLSILKIDALPSSGRPTAVYPSQSKPLQSAVPTQVERGTTVKFFIMERMSHQGDSSTVTTTGGIDCKAAEIEQHMSSPPERCFWSQTNSSTRLSEKQGVEMSKSSPLKHSIKDIEVISTIHKLPEKSEQRRENIISKSSPLSNCFRGRKGNNSVVHTYEDSLLSFVTLRTMSPMQKPQQSSPTSAELTVNQNSIGKALPDNRINAVNHASDTGKSVIASEKSFPCEEKQETISKIVYVQATESQRHAYRELHAIALPSLSKMQKLGISALNNRDFGTLSSELTRFLLKQQERMLRTEQDADSVNEMPLLHILVTLKEHVLFGCDLNAAAGPSFDSERYKQRAAFSSQPGIRLSYKRCVVVCSQHIGPDFPWQSFSVVFELHCVGHSPFGSVCSERNIDFISFSTAVPESNISEESTAKSYLDTIPFVLLITDGLLNRLKIQFTLETMCNIVLLERKHSPSALKLGGTHFDVITVDETTAILIQELSELDMKIGQASERVVMRLSALSLQFSRCWLILHCAEDHRALISSNIYINLVHIYSASVLFGNKSEKFDVKLFSDITAEYKVKKSTLKSENTPFSDINSPAHPPHLPPWTQDLDKPQLDLEDKMPCSQFTQLIGHNRRRGEETWKKNELSLPDPTHSHSFNPLLPSQFSQASATASVWQPQGEGFIQHPNLVPGRAVPRGSARVPLAPLPTSEVLGFRNTACAFSSRPQGQTHRSSPENDPPRTTGEERKRRGGEDAHSGTHTPTRSNIHIPNLYDFLSSVEHKKYILNNIRSMELK</sequence>
<dbReference type="PROSITE" id="PS50026">
    <property type="entry name" value="EGF_3"/>
    <property type="match status" value="3"/>
</dbReference>
<dbReference type="Pfam" id="PF07645">
    <property type="entry name" value="EGF_CA"/>
    <property type="match status" value="2"/>
</dbReference>